<feature type="domain" description="Intradiol ring-cleavage dioxygenases" evidence="3">
    <location>
        <begin position="126"/>
        <end position="253"/>
    </location>
</feature>
<protein>
    <submittedName>
        <fullName evidence="4">Intradiol ring-cleavage dioxygenase</fullName>
    </submittedName>
</protein>
<dbReference type="PANTHER" id="PTHR34315:SF1">
    <property type="entry name" value="INTRADIOL RING-CLEAVAGE DIOXYGENASES DOMAIN-CONTAINING PROTEIN-RELATED"/>
    <property type="match status" value="1"/>
</dbReference>
<name>A0AAE0M9H4_9PEZI</name>
<dbReference type="GO" id="GO:0008199">
    <property type="term" value="F:ferric iron binding"/>
    <property type="evidence" value="ECO:0007669"/>
    <property type="project" value="InterPro"/>
</dbReference>
<keyword evidence="5" id="KW-1185">Reference proteome</keyword>
<dbReference type="GO" id="GO:0016702">
    <property type="term" value="F:oxidoreductase activity, acting on single donors with incorporation of molecular oxygen, incorporation of two atoms of oxygen"/>
    <property type="evidence" value="ECO:0007669"/>
    <property type="project" value="InterPro"/>
</dbReference>
<evidence type="ECO:0000313" key="5">
    <source>
        <dbReference type="Proteomes" id="UP001283341"/>
    </source>
</evidence>
<dbReference type="Gene3D" id="2.60.130.10">
    <property type="entry name" value="Aromatic compound dioxygenase"/>
    <property type="match status" value="1"/>
</dbReference>
<dbReference type="EMBL" id="JAUEDM010000003">
    <property type="protein sequence ID" value="KAK3322909.1"/>
    <property type="molecule type" value="Genomic_DNA"/>
</dbReference>
<dbReference type="Pfam" id="PF00775">
    <property type="entry name" value="Dioxygenase_C"/>
    <property type="match status" value="1"/>
</dbReference>
<sequence>MIAITLTALLLLTGGALISAHGDARQEEAERRQFLSMHTNNLNHCSTRHASNGLFDRAIQRREIRAQSLQALQARQTSSLGKSHKSDKPFNSTTDPKLVFSGNNSCVLNPETTEGPFYVLGESIRTNLVEDQQGVPLHLDIQLIDVATCKPIPDTFVEMWNANSTGVYSGALATVNGLAGMSDKANLNRTFLRGAQRTDADGVVQFNTLFPGHYDGRAPHIHLITHLNSTRPQTHNDTLWHASVTHVGQIFFDQALVDSVKKVAPYSTNRQNLMRNAADSILLQEAASSDPFFHYVLLGNSLPKDGVFAWFSVGVNTTFTREIMATAMRGGEGGRMVTTNPKVPGLSGIFPGGFPTAYNPGMGGPAPPRPTP</sequence>
<feature type="signal peptide" evidence="2">
    <location>
        <begin position="1"/>
        <end position="20"/>
    </location>
</feature>
<reference evidence="4" key="2">
    <citation type="submission" date="2023-06" db="EMBL/GenBank/DDBJ databases">
        <authorList>
            <consortium name="Lawrence Berkeley National Laboratory"/>
            <person name="Haridas S."/>
            <person name="Hensen N."/>
            <person name="Bonometti L."/>
            <person name="Westerberg I."/>
            <person name="Brannstrom I.O."/>
            <person name="Guillou S."/>
            <person name="Cros-Aarteil S."/>
            <person name="Calhoun S."/>
            <person name="Kuo A."/>
            <person name="Mondo S."/>
            <person name="Pangilinan J."/>
            <person name="Riley R."/>
            <person name="Labutti K."/>
            <person name="Andreopoulos B."/>
            <person name="Lipzen A."/>
            <person name="Chen C."/>
            <person name="Yanf M."/>
            <person name="Daum C."/>
            <person name="Ng V."/>
            <person name="Clum A."/>
            <person name="Steindorff A."/>
            <person name="Ohm R."/>
            <person name="Martin F."/>
            <person name="Silar P."/>
            <person name="Natvig D."/>
            <person name="Lalanne C."/>
            <person name="Gautier V."/>
            <person name="Ament-Velasquez S.L."/>
            <person name="Kruys A."/>
            <person name="Hutchinson M.I."/>
            <person name="Powell A.J."/>
            <person name="Barry K."/>
            <person name="Miller A.N."/>
            <person name="Grigoriev I.V."/>
            <person name="Debuchy R."/>
            <person name="Gladieux P."/>
            <person name="Thoren M.H."/>
            <person name="Johannesson H."/>
        </authorList>
    </citation>
    <scope>NUCLEOTIDE SEQUENCE</scope>
    <source>
        <strain evidence="4">CBS 118394</strain>
    </source>
</reference>
<organism evidence="4 5">
    <name type="scientific">Apodospora peruviana</name>
    <dbReference type="NCBI Taxonomy" id="516989"/>
    <lineage>
        <taxon>Eukaryota</taxon>
        <taxon>Fungi</taxon>
        <taxon>Dikarya</taxon>
        <taxon>Ascomycota</taxon>
        <taxon>Pezizomycotina</taxon>
        <taxon>Sordariomycetes</taxon>
        <taxon>Sordariomycetidae</taxon>
        <taxon>Sordariales</taxon>
        <taxon>Lasiosphaeriaceae</taxon>
        <taxon>Apodospora</taxon>
    </lineage>
</organism>
<feature type="chain" id="PRO_5041921435" evidence="2">
    <location>
        <begin position="21"/>
        <end position="372"/>
    </location>
</feature>
<evidence type="ECO:0000313" key="4">
    <source>
        <dbReference type="EMBL" id="KAK3322909.1"/>
    </source>
</evidence>
<evidence type="ECO:0000259" key="3">
    <source>
        <dbReference type="Pfam" id="PF00775"/>
    </source>
</evidence>
<dbReference type="InterPro" id="IPR000627">
    <property type="entry name" value="Intradiol_dOase_C"/>
</dbReference>
<keyword evidence="4" id="KW-0560">Oxidoreductase</keyword>
<dbReference type="SUPFAM" id="SSF49482">
    <property type="entry name" value="Aromatic compound dioxygenase"/>
    <property type="match status" value="1"/>
</dbReference>
<accession>A0AAE0M9H4</accession>
<dbReference type="PANTHER" id="PTHR34315">
    <property type="match status" value="1"/>
</dbReference>
<feature type="region of interest" description="Disordered" evidence="1">
    <location>
        <begin position="75"/>
        <end position="94"/>
    </location>
</feature>
<gene>
    <name evidence="4" type="ORF">B0H66DRAFT_474005</name>
</gene>
<dbReference type="Proteomes" id="UP001283341">
    <property type="component" value="Unassembled WGS sequence"/>
</dbReference>
<reference evidence="4" key="1">
    <citation type="journal article" date="2023" name="Mol. Phylogenet. Evol.">
        <title>Genome-scale phylogeny and comparative genomics of the fungal order Sordariales.</title>
        <authorList>
            <person name="Hensen N."/>
            <person name="Bonometti L."/>
            <person name="Westerberg I."/>
            <person name="Brannstrom I.O."/>
            <person name="Guillou S."/>
            <person name="Cros-Aarteil S."/>
            <person name="Calhoun S."/>
            <person name="Haridas S."/>
            <person name="Kuo A."/>
            <person name="Mondo S."/>
            <person name="Pangilinan J."/>
            <person name="Riley R."/>
            <person name="LaButti K."/>
            <person name="Andreopoulos B."/>
            <person name="Lipzen A."/>
            <person name="Chen C."/>
            <person name="Yan M."/>
            <person name="Daum C."/>
            <person name="Ng V."/>
            <person name="Clum A."/>
            <person name="Steindorff A."/>
            <person name="Ohm R.A."/>
            <person name="Martin F."/>
            <person name="Silar P."/>
            <person name="Natvig D.O."/>
            <person name="Lalanne C."/>
            <person name="Gautier V."/>
            <person name="Ament-Velasquez S.L."/>
            <person name="Kruys A."/>
            <person name="Hutchinson M.I."/>
            <person name="Powell A.J."/>
            <person name="Barry K."/>
            <person name="Miller A.N."/>
            <person name="Grigoriev I.V."/>
            <person name="Debuchy R."/>
            <person name="Gladieux P."/>
            <person name="Hiltunen Thoren M."/>
            <person name="Johannesson H."/>
        </authorList>
    </citation>
    <scope>NUCLEOTIDE SEQUENCE</scope>
    <source>
        <strain evidence="4">CBS 118394</strain>
    </source>
</reference>
<dbReference type="AlphaFoldDB" id="A0AAE0M9H4"/>
<comment type="caution">
    <text evidence="4">The sequence shown here is derived from an EMBL/GenBank/DDBJ whole genome shotgun (WGS) entry which is preliminary data.</text>
</comment>
<keyword evidence="2" id="KW-0732">Signal</keyword>
<proteinExistence type="predicted"/>
<dbReference type="CDD" id="cd03457">
    <property type="entry name" value="intradiol_dioxygenase_like"/>
    <property type="match status" value="1"/>
</dbReference>
<evidence type="ECO:0000256" key="1">
    <source>
        <dbReference type="SAM" id="MobiDB-lite"/>
    </source>
</evidence>
<evidence type="ECO:0000256" key="2">
    <source>
        <dbReference type="SAM" id="SignalP"/>
    </source>
</evidence>
<dbReference type="InterPro" id="IPR015889">
    <property type="entry name" value="Intradiol_dOase_core"/>
</dbReference>
<keyword evidence="4" id="KW-0223">Dioxygenase</keyword>